<protein>
    <submittedName>
        <fullName evidence="1">Uncharacterized protein</fullName>
    </submittedName>
</protein>
<evidence type="ECO:0000313" key="2">
    <source>
        <dbReference type="Proteomes" id="UP000240989"/>
    </source>
</evidence>
<evidence type="ECO:0000313" key="1">
    <source>
        <dbReference type="EMBL" id="PSX03925.1"/>
    </source>
</evidence>
<organism evidence="1 2">
    <name type="scientific">Photobacterium angustum</name>
    <dbReference type="NCBI Taxonomy" id="661"/>
    <lineage>
        <taxon>Bacteria</taxon>
        <taxon>Pseudomonadati</taxon>
        <taxon>Pseudomonadota</taxon>
        <taxon>Gammaproteobacteria</taxon>
        <taxon>Vibrionales</taxon>
        <taxon>Vibrionaceae</taxon>
        <taxon>Photobacterium</taxon>
    </lineage>
</organism>
<dbReference type="EMBL" id="PYOU01000027">
    <property type="protein sequence ID" value="PSX03925.1"/>
    <property type="molecule type" value="Genomic_DNA"/>
</dbReference>
<dbReference type="Proteomes" id="UP000240989">
    <property type="component" value="Unassembled WGS sequence"/>
</dbReference>
<proteinExistence type="predicted"/>
<sequence>MQTRIQHAVNEIIHRYLLFINNGREITDHHELRLFCAESVAIFGNKKLVSNLKKRKIKKDFKREIDSIITEIV</sequence>
<comment type="caution">
    <text evidence="1">The sequence shown here is derived from an EMBL/GenBank/DDBJ whole genome shotgun (WGS) entry which is preliminary data.</text>
</comment>
<accession>A0ABX5GZG3</accession>
<reference evidence="1 2" key="1">
    <citation type="submission" date="2018-01" db="EMBL/GenBank/DDBJ databases">
        <title>Whole genome sequencing of Histamine producing bacteria.</title>
        <authorList>
            <person name="Butler K."/>
        </authorList>
    </citation>
    <scope>NUCLEOTIDE SEQUENCE [LARGE SCALE GENOMIC DNA]</scope>
    <source>
        <strain evidence="1 2">A6-1</strain>
    </source>
</reference>
<name>A0ABX5GZG3_PHOAN</name>
<gene>
    <name evidence="1" type="ORF">C0W27_20735</name>
</gene>
<keyword evidence="2" id="KW-1185">Reference proteome</keyword>